<protein>
    <submittedName>
        <fullName evidence="2">Uncharacterized protein</fullName>
    </submittedName>
</protein>
<reference evidence="3" key="1">
    <citation type="submission" date="2023-07" db="EMBL/GenBank/DDBJ databases">
        <title>The carbon used by Thiothrix.</title>
        <authorList>
            <person name="Chen L."/>
        </authorList>
    </citation>
    <scope>NUCLEOTIDE SEQUENCE [LARGE SCALE GENOMIC DNA]</scope>
</reference>
<gene>
    <name evidence="2" type="ORF">VSS37_21355</name>
</gene>
<name>A0ABU6D5G4_9GAMM</name>
<dbReference type="Proteomes" id="UP001308005">
    <property type="component" value="Unassembled WGS sequence"/>
</dbReference>
<proteinExistence type="predicted"/>
<keyword evidence="3" id="KW-1185">Reference proteome</keyword>
<dbReference type="RefSeq" id="WP_324698518.1">
    <property type="nucleotide sequence ID" value="NZ_JAYMYJ010000160.1"/>
</dbReference>
<comment type="caution">
    <text evidence="2">The sequence shown here is derived from an EMBL/GenBank/DDBJ whole genome shotgun (WGS) entry which is preliminary data.</text>
</comment>
<feature type="region of interest" description="Disordered" evidence="1">
    <location>
        <begin position="1"/>
        <end position="37"/>
    </location>
</feature>
<dbReference type="EMBL" id="JAYMYJ010000160">
    <property type="protein sequence ID" value="MEB4593539.1"/>
    <property type="molecule type" value="Genomic_DNA"/>
</dbReference>
<accession>A0ABU6D5G4</accession>
<evidence type="ECO:0000313" key="3">
    <source>
        <dbReference type="Proteomes" id="UP001308005"/>
    </source>
</evidence>
<evidence type="ECO:0000256" key="1">
    <source>
        <dbReference type="SAM" id="MobiDB-lite"/>
    </source>
</evidence>
<sequence>MAKKQRRSRNPVARNLFIHRGGVHEKSNSAKRQAGKQQLRRLLDKAGAGFSGSADWLATLLLPAQHMLVTRQ</sequence>
<evidence type="ECO:0000313" key="2">
    <source>
        <dbReference type="EMBL" id="MEB4593539.1"/>
    </source>
</evidence>
<organism evidence="2 3">
    <name type="scientific">Candidatus Thiothrix phosphatis</name>
    <dbReference type="NCBI Taxonomy" id="3112415"/>
    <lineage>
        <taxon>Bacteria</taxon>
        <taxon>Pseudomonadati</taxon>
        <taxon>Pseudomonadota</taxon>
        <taxon>Gammaproteobacteria</taxon>
        <taxon>Thiotrichales</taxon>
        <taxon>Thiotrichaceae</taxon>
        <taxon>Thiothrix</taxon>
    </lineage>
</organism>